<evidence type="ECO:0000313" key="2">
    <source>
        <dbReference type="Proteomes" id="UP000249898"/>
    </source>
</evidence>
<dbReference type="OrthoDB" id="336284at2"/>
<sequence>MTKEKYIPLDRQFSIISEDQEDLENNELLFTLGRSELKTWADLEGEYRCVILAEAGAGKTEELRNRAKGLSKQSRPSFFIRIEDIEQDFHEAFEVGTEDEFNAWLESTEEAWFFLDSVDEAKLESHKAFKNALKRFAKAINKSAHRAHIYLSSRPYSWRPKDDGVLLDRLLFLAAPKQKSNELEDDSSKSKSALTVYGMRPLDEERIRCFCEKRSVNDIDELLREIDRASIWSLAQRPLDLESILLKWMEDKKLGSRLELLNHNINKQLSDDHSAKRAQRQALNLEQAQKGAQRLAAAVVMSSQTSINIPDILPKKLGIDAKAVLFDWHPNDVDSLLERGIFSDVIYGAVRFRHRDVRELLAAKWFTHLLANSDSRLSIERLFICEQYGETIIRPRLRSILPWFILWDAGIRYAALSIDPEIAIEGGDPSKLPLPIRQTILKNIIRRIVDDENNSTGGDNSAIARIADAALTKDALQLIGQYKENDDAIFFLARLAWQGKMTDCVAPLLEIALDPIRGIYARITSVRVAMTCGTNEQVQSLWQGLNQSEDMIPRRLLAELIEEAEPTSENIQNILLSFGRLQLSPNERFEANELRRILHQFVVRIPISENAIICKSLISGLVVYLNDPPYIEKNLFRISKAHSWLLGIAVHLVERLIEVRHPFSFCNENLEILLMLPTYNWSGEQQYYDYESNLEQLIPSWGELNDLLYWACIEQEKIKLLSDPESEPLTSDWPISCEGHFWAFDTVESFQRLLSFIRSRELENDRSIALSAAFRLYTKLDKPSDMLTKLKTSVEHSVTLTNKLDMLIDPPVYEWEKKHKEENEKRRKKNDVIQEQKKTSRDAWIVDLRSNFHQWIIPNKQADISEDQCSLLNEISESSLKTHRSEGSDWRLLIPDFGEDVAHAYRDAAIMYWRNYKPTLQSESGIRSNNFTYYSISFALSGLEIEAIESANFPTNLNESEVRHALRYITWEINGFPSWFKSIYRAFPSLVTKAVIQELIWELENADLDLHYRILSSLVFGAPWLHEDIAVSLLEWIEANPNILKGNNRRDCIQLLISGNSNATRLANVARQEITQVTDIDSLACWLALLVDCDPVNGIPQLEQWLAGLKSEFVGRAAQVFVTALVGASHRSFSVLNVGNFKTPEYLKSLYVLMHKYIPSKDDINRADGGVYSPALRDDAQSARSALFSLLCSITGVASYTSIKQLIEEHPEPEYRKWMTRQAYKRAMVDGDLELWTVDQFCQFDKNQTVKPATHRQLFDHTVNRLNDLKNWLERGNDSPWRTWKRATGETEMRTLIAGWLNQNSHGQYTTAQESELANGQRMDIWLHNTSVQSPVPVELKLLDKAWSGPDLCERLRNQLAGDYLREESAGCGVFLLVSQDIEPTKRWSIDGKLVNLKEISGALKAYWLSITENYPGVQELEIIVIDLLERERFSNS</sequence>
<dbReference type="RefSeq" id="WP_112135613.1">
    <property type="nucleotide sequence ID" value="NZ_CP016181.1"/>
</dbReference>
<dbReference type="Proteomes" id="UP000249898">
    <property type="component" value="Chromosome"/>
</dbReference>
<name>A0A2Z4PNS6_9GAMM</name>
<proteinExistence type="predicted"/>
<protein>
    <submittedName>
        <fullName evidence="1">Uncharacterized protein</fullName>
    </submittedName>
</protein>
<organism evidence="1 2">
    <name type="scientific">Marinomonas primoryensis</name>
    <dbReference type="NCBI Taxonomy" id="178399"/>
    <lineage>
        <taxon>Bacteria</taxon>
        <taxon>Pseudomonadati</taxon>
        <taxon>Pseudomonadota</taxon>
        <taxon>Gammaproteobacteria</taxon>
        <taxon>Oceanospirillales</taxon>
        <taxon>Oceanospirillaceae</taxon>
        <taxon>Marinomonas</taxon>
    </lineage>
</organism>
<accession>A0A2Z4PNS6</accession>
<gene>
    <name evidence="1" type="ORF">A8139_03175</name>
</gene>
<reference evidence="1 2" key="1">
    <citation type="submission" date="2016-06" db="EMBL/GenBank/DDBJ databases">
        <title>The sequenced genome of the ice-adhering bacterium Marinomonas primoryensis, from Antarctica.</title>
        <authorList>
            <person name="Graham L."/>
            <person name="Vance T.D.R."/>
            <person name="Davies P.L."/>
        </authorList>
    </citation>
    <scope>NUCLEOTIDE SEQUENCE [LARGE SCALE GENOMIC DNA]</scope>
    <source>
        <strain evidence="1 2">AceL</strain>
    </source>
</reference>
<dbReference type="InterPro" id="IPR027417">
    <property type="entry name" value="P-loop_NTPase"/>
</dbReference>
<dbReference type="Gene3D" id="3.40.50.300">
    <property type="entry name" value="P-loop containing nucleotide triphosphate hydrolases"/>
    <property type="match status" value="1"/>
</dbReference>
<dbReference type="EMBL" id="CP016181">
    <property type="protein sequence ID" value="AWX99112.1"/>
    <property type="molecule type" value="Genomic_DNA"/>
</dbReference>
<evidence type="ECO:0000313" key="1">
    <source>
        <dbReference type="EMBL" id="AWX99112.1"/>
    </source>
</evidence>